<evidence type="ECO:0000313" key="4">
    <source>
        <dbReference type="EMBL" id="CDW83385.1"/>
    </source>
</evidence>
<organism evidence="4 5">
    <name type="scientific">Stylonychia lemnae</name>
    <name type="common">Ciliate</name>
    <dbReference type="NCBI Taxonomy" id="5949"/>
    <lineage>
        <taxon>Eukaryota</taxon>
        <taxon>Sar</taxon>
        <taxon>Alveolata</taxon>
        <taxon>Ciliophora</taxon>
        <taxon>Intramacronucleata</taxon>
        <taxon>Spirotrichea</taxon>
        <taxon>Stichotrichia</taxon>
        <taxon>Sporadotrichida</taxon>
        <taxon>Oxytrichidae</taxon>
        <taxon>Stylonychinae</taxon>
        <taxon>Stylonychia</taxon>
    </lineage>
</organism>
<name>A0A078ALZ5_STYLE</name>
<dbReference type="InterPro" id="IPR052728">
    <property type="entry name" value="O2_lipid_transport_reg"/>
</dbReference>
<feature type="transmembrane region" description="Helical" evidence="1">
    <location>
        <begin position="510"/>
        <end position="532"/>
    </location>
</feature>
<keyword evidence="5" id="KW-1185">Reference proteome</keyword>
<feature type="transmembrane region" description="Helical" evidence="1">
    <location>
        <begin position="630"/>
        <end position="654"/>
    </location>
</feature>
<evidence type="ECO:0000256" key="1">
    <source>
        <dbReference type="SAM" id="Phobius"/>
    </source>
</evidence>
<dbReference type="EMBL" id="CCKQ01011809">
    <property type="protein sequence ID" value="CDW83385.1"/>
    <property type="molecule type" value="Genomic_DNA"/>
</dbReference>
<sequence length="815" mass="93425">MRQSISKVQTLYVCFAIIILSSSISEARKYNDKSILYKRYPQLNNTMTPQCVQGINKMLINFLQYPYDQMELYSLKGINDLGSYSKCQQNLGQYSDYSTLNFNLSHLPLILHFGLCLPKECKQANLDKFNEAITDTINNAWIGLSNITNVESDYTKNWTRFQVQVLKTDEVLSSWRDETKIGCIIMLILASVFMLIFCFIPSLLHTKDKLINFKNPQANEQVLQNSSEVLSSQNHDNQSIHNNNINNSLFSTQGNMLNDKTKITVEKFNSSRLSNSAALLNGMSGSRNGNQSVDLRSSQASEQYLDKRALIDSNLDPKRPIYLQQTPKLIESFSWINAFKELKTSRGKPWDHKELDMLETFKFVSYVLLQVTATAFFLMTGPTQNSWKILDFFQNIIFTIVVSGNVGMEGFTCLSGFFGAYRLLQIYDANGGTISFKDILKFYARKVMRLLPIYYLVLFFGWFVGPILFDAPLWSINKTLYLNCESYWWASVLFIGNLVPFFGEATEGCMFWSWFLACDLQLYLLIPLYVALIRKSKIVGYGLQFLLIAFNIAFAIIICLQKELRAGVFALENYYLFSDLLNKPYCKFATHGTGVMFAFLYWEILAYRKCDNFEKPKKYPKLHFLHKAKWLGYSFNISGNALVWVNLLCGYGAVKSPYSWSMLQNSLYYGLTRISYSIALFLIFLAVILGHFEIGRIACQNNYMRALGKLTYLGGLLSPIVITLLYCGLEYSAYLTTPGVLYLGIGNILTLTIISFFVYLTFEYPFKVIIGASIMKKISHDDILRTKYLMDQGIVESNKNDDKNLEFQLKTKVID</sequence>
<accession>A0A078ALZ5</accession>
<feature type="transmembrane region" description="Helical" evidence="1">
    <location>
        <begin position="392"/>
        <end position="418"/>
    </location>
</feature>
<dbReference type="PANTHER" id="PTHR11161:SF0">
    <property type="entry name" value="O-ACYLTRANSFERASE LIKE PROTEIN"/>
    <property type="match status" value="1"/>
</dbReference>
<feature type="signal peptide" evidence="2">
    <location>
        <begin position="1"/>
        <end position="27"/>
    </location>
</feature>
<proteinExistence type="predicted"/>
<feature type="transmembrane region" description="Helical" evidence="1">
    <location>
        <begin position="674"/>
        <end position="692"/>
    </location>
</feature>
<evidence type="ECO:0000256" key="2">
    <source>
        <dbReference type="SAM" id="SignalP"/>
    </source>
</evidence>
<dbReference type="AlphaFoldDB" id="A0A078ALZ5"/>
<dbReference type="Proteomes" id="UP000039865">
    <property type="component" value="Unassembled WGS sequence"/>
</dbReference>
<dbReference type="Pfam" id="PF01757">
    <property type="entry name" value="Acyl_transf_3"/>
    <property type="match status" value="1"/>
</dbReference>
<protein>
    <recommendedName>
        <fullName evidence="3">Acyltransferase 3 domain-containing protein</fullName>
    </recommendedName>
</protein>
<keyword evidence="1" id="KW-0812">Transmembrane</keyword>
<feature type="domain" description="Acyltransferase 3" evidence="3">
    <location>
        <begin position="392"/>
        <end position="751"/>
    </location>
</feature>
<evidence type="ECO:0000259" key="3">
    <source>
        <dbReference type="Pfam" id="PF01757"/>
    </source>
</evidence>
<feature type="transmembrane region" description="Helical" evidence="1">
    <location>
        <begin position="538"/>
        <end position="560"/>
    </location>
</feature>
<feature type="transmembrane region" description="Helical" evidence="1">
    <location>
        <begin position="712"/>
        <end position="734"/>
    </location>
</feature>
<keyword evidence="2" id="KW-0732">Signal</keyword>
<dbReference type="InParanoid" id="A0A078ALZ5"/>
<evidence type="ECO:0000313" key="5">
    <source>
        <dbReference type="Proteomes" id="UP000039865"/>
    </source>
</evidence>
<feature type="transmembrane region" description="Helical" evidence="1">
    <location>
        <begin position="363"/>
        <end position="380"/>
    </location>
</feature>
<dbReference type="OrthoDB" id="290748at2759"/>
<feature type="chain" id="PRO_5001729533" description="Acyltransferase 3 domain-containing protein" evidence="2">
    <location>
        <begin position="28"/>
        <end position="815"/>
    </location>
</feature>
<dbReference type="GO" id="GO:0016747">
    <property type="term" value="F:acyltransferase activity, transferring groups other than amino-acyl groups"/>
    <property type="evidence" value="ECO:0007669"/>
    <property type="project" value="InterPro"/>
</dbReference>
<dbReference type="InterPro" id="IPR002656">
    <property type="entry name" value="Acyl_transf_3_dom"/>
</dbReference>
<keyword evidence="1" id="KW-1133">Transmembrane helix</keyword>
<keyword evidence="1" id="KW-0472">Membrane</keyword>
<reference evidence="4 5" key="1">
    <citation type="submission" date="2014-06" db="EMBL/GenBank/DDBJ databases">
        <authorList>
            <person name="Swart Estienne"/>
        </authorList>
    </citation>
    <scope>NUCLEOTIDE SEQUENCE [LARGE SCALE GENOMIC DNA]</scope>
    <source>
        <strain evidence="4 5">130c</strain>
    </source>
</reference>
<feature type="transmembrane region" description="Helical" evidence="1">
    <location>
        <begin position="453"/>
        <end position="474"/>
    </location>
</feature>
<gene>
    <name evidence="4" type="primary">Contig7340.g7839</name>
    <name evidence="4" type="ORF">STYLEM_12431</name>
</gene>
<feature type="transmembrane region" description="Helical" evidence="1">
    <location>
        <begin position="740"/>
        <end position="762"/>
    </location>
</feature>
<feature type="transmembrane region" description="Helical" evidence="1">
    <location>
        <begin position="184"/>
        <end position="204"/>
    </location>
</feature>
<dbReference type="PANTHER" id="PTHR11161">
    <property type="entry name" value="O-ACYLTRANSFERASE"/>
    <property type="match status" value="1"/>
</dbReference>